<dbReference type="InterPro" id="IPR036116">
    <property type="entry name" value="FN3_sf"/>
</dbReference>
<keyword evidence="3" id="KW-1185">Reference proteome</keyword>
<organism evidence="2 3">
    <name type="scientific">Amblyomma americanum</name>
    <name type="common">Lone star tick</name>
    <dbReference type="NCBI Taxonomy" id="6943"/>
    <lineage>
        <taxon>Eukaryota</taxon>
        <taxon>Metazoa</taxon>
        <taxon>Ecdysozoa</taxon>
        <taxon>Arthropoda</taxon>
        <taxon>Chelicerata</taxon>
        <taxon>Arachnida</taxon>
        <taxon>Acari</taxon>
        <taxon>Parasitiformes</taxon>
        <taxon>Ixodida</taxon>
        <taxon>Ixodoidea</taxon>
        <taxon>Ixodidae</taxon>
        <taxon>Amblyomminae</taxon>
        <taxon>Amblyomma</taxon>
    </lineage>
</organism>
<comment type="caution">
    <text evidence="2">The sequence shown here is derived from an EMBL/GenBank/DDBJ whole genome shotgun (WGS) entry which is preliminary data.</text>
</comment>
<dbReference type="EMBL" id="JARKHS020026883">
    <property type="protein sequence ID" value="KAK8765910.1"/>
    <property type="molecule type" value="Genomic_DNA"/>
</dbReference>
<dbReference type="PROSITE" id="PS50853">
    <property type="entry name" value="FN3"/>
    <property type="match status" value="1"/>
</dbReference>
<name>A0AAQ4DTX0_AMBAM</name>
<dbReference type="Proteomes" id="UP001321473">
    <property type="component" value="Unassembled WGS sequence"/>
</dbReference>
<evidence type="ECO:0000313" key="3">
    <source>
        <dbReference type="Proteomes" id="UP001321473"/>
    </source>
</evidence>
<accession>A0AAQ4DTX0</accession>
<proteinExistence type="predicted"/>
<dbReference type="Gene3D" id="2.60.40.10">
    <property type="entry name" value="Immunoglobulins"/>
    <property type="match status" value="2"/>
</dbReference>
<protein>
    <recommendedName>
        <fullName evidence="1">Fibronectin type-III domain-containing protein</fullName>
    </recommendedName>
</protein>
<feature type="domain" description="Fibronectin type-III" evidence="1">
    <location>
        <begin position="18"/>
        <end position="118"/>
    </location>
</feature>
<gene>
    <name evidence="2" type="ORF">V5799_007308</name>
</gene>
<reference evidence="2 3" key="1">
    <citation type="journal article" date="2023" name="Arcadia Sci">
        <title>De novo assembly of a long-read Amblyomma americanum tick genome.</title>
        <authorList>
            <person name="Chou S."/>
            <person name="Poskanzer K.E."/>
            <person name="Rollins M."/>
            <person name="Thuy-Boun P.S."/>
        </authorList>
    </citation>
    <scope>NUCLEOTIDE SEQUENCE [LARGE SCALE GENOMIC DNA]</scope>
    <source>
        <strain evidence="2">F_SG_1</strain>
        <tissue evidence="2">Salivary glands</tissue>
    </source>
</reference>
<dbReference type="CDD" id="cd00063">
    <property type="entry name" value="FN3"/>
    <property type="match status" value="1"/>
</dbReference>
<dbReference type="InterPro" id="IPR013783">
    <property type="entry name" value="Ig-like_fold"/>
</dbReference>
<evidence type="ECO:0000259" key="1">
    <source>
        <dbReference type="PROSITE" id="PS50853"/>
    </source>
</evidence>
<evidence type="ECO:0000313" key="2">
    <source>
        <dbReference type="EMBL" id="KAK8765910.1"/>
    </source>
</evidence>
<dbReference type="InterPro" id="IPR003961">
    <property type="entry name" value="FN3_dom"/>
</dbReference>
<dbReference type="AlphaFoldDB" id="A0AAQ4DTX0"/>
<dbReference type="SUPFAM" id="SSF49265">
    <property type="entry name" value="Fibronectin type III"/>
    <property type="match status" value="1"/>
</dbReference>
<sequence length="251" mass="27326">MKRAKKVVVLIGHRAPDTPRNLSLSGKSVSSSLLQWEPPEEVHGVLASYWVNICDSPDTCPPIEGSGTCTELNTSETEVYFNSTAYTEYCIALKASARCRDTMFSSLPQAMKFKTPVFEPGKFLIQGRALNSTSLEIVVHTPVIKNGPLDKCVGTLRGPSKNTTFACDNNGSSTAKVQLGNLHPGANYTCTVQFVNIRTDGEEMARSESIWVVTPVDREESSPDSGGTIHGDARVIFLGLALFIMWQLGRP</sequence>